<feature type="region of interest" description="Disordered" evidence="1">
    <location>
        <begin position="111"/>
        <end position="198"/>
    </location>
</feature>
<feature type="compositionally biased region" description="Polar residues" evidence="1">
    <location>
        <begin position="111"/>
        <end position="125"/>
    </location>
</feature>
<evidence type="ECO:0000256" key="1">
    <source>
        <dbReference type="SAM" id="MobiDB-lite"/>
    </source>
</evidence>
<dbReference type="AlphaFoldDB" id="A0A8H3FBC2"/>
<keyword evidence="3" id="KW-1185">Reference proteome</keyword>
<feature type="compositionally biased region" description="Polar residues" evidence="1">
    <location>
        <begin position="309"/>
        <end position="336"/>
    </location>
</feature>
<gene>
    <name evidence="2" type="ORF">ALECFALPRED_002249</name>
</gene>
<proteinExistence type="predicted"/>
<reference evidence="2" key="1">
    <citation type="submission" date="2021-03" db="EMBL/GenBank/DDBJ databases">
        <authorList>
            <person name="Tagirdzhanova G."/>
        </authorList>
    </citation>
    <scope>NUCLEOTIDE SEQUENCE</scope>
</reference>
<feature type="compositionally biased region" description="Polar residues" evidence="1">
    <location>
        <begin position="377"/>
        <end position="386"/>
    </location>
</feature>
<feature type="compositionally biased region" description="Low complexity" evidence="1">
    <location>
        <begin position="474"/>
        <end position="487"/>
    </location>
</feature>
<evidence type="ECO:0000313" key="3">
    <source>
        <dbReference type="Proteomes" id="UP000664203"/>
    </source>
</evidence>
<feature type="compositionally biased region" description="Basic and acidic residues" evidence="1">
    <location>
        <begin position="501"/>
        <end position="513"/>
    </location>
</feature>
<dbReference type="Proteomes" id="UP000664203">
    <property type="component" value="Unassembled WGS sequence"/>
</dbReference>
<dbReference type="EMBL" id="CAJPDR010000161">
    <property type="protein sequence ID" value="CAF9922856.1"/>
    <property type="molecule type" value="Genomic_DNA"/>
</dbReference>
<accession>A0A8H3FBC2</accession>
<name>A0A8H3FBC2_9LECA</name>
<feature type="compositionally biased region" description="Basic and acidic residues" evidence="1">
    <location>
        <begin position="402"/>
        <end position="415"/>
    </location>
</feature>
<protein>
    <recommendedName>
        <fullName evidence="4">Nitrogen regulatory protein areA GATA-like domain-containing protein</fullName>
    </recommendedName>
</protein>
<comment type="caution">
    <text evidence="2">The sequence shown here is derived from an EMBL/GenBank/DDBJ whole genome shotgun (WGS) entry which is preliminary data.</text>
</comment>
<sequence length="513" mass="54408">MAGGLPEGLVSNKKGVTVGIEQAARLEAEDTLKLWRIYSSGNAAIAENVGRRLKNFFWRIAMSGRVRERLSGAQIEKQFNSISEGGYIRTTPTPSPRSSRSLGSYDIEARSTTSTQNATLSSPASTKAGPVQSEDESEDISVTPTPQSPFERSPEATNEPKENRQTSTTRPPPILKKVGSSSSSSSKSSSVLSPASQELWSAVAAGSEEAITFDDNPTPTDPLDPLVGKSTRRSTSTRFNEEVTVSIPKVSTVSRPSGGRLSGESSQRSGRKNPIVVASTGASKRKPHVMRQRSSQAASFSASKDAPPRSSSSPNLARSMKPSYTNTADSPSQEVQPPSARRLRVHPSKYREQSSPSPPSSEETAEDFGGEDAWAQEPSTNSGSGPTNAEETANTNANKPLVDPDFRSRFVDKTRPSNRSFTNMSTLARKSSAAVPTAASFQATGMVDTGRGTSTAGGNGGKEAFKNEIVPLKAPAAAGPGSPAEASQPLPRTKSQLTLLLEREKSRSAGQEH</sequence>
<organism evidence="2 3">
    <name type="scientific">Alectoria fallacina</name>
    <dbReference type="NCBI Taxonomy" id="1903189"/>
    <lineage>
        <taxon>Eukaryota</taxon>
        <taxon>Fungi</taxon>
        <taxon>Dikarya</taxon>
        <taxon>Ascomycota</taxon>
        <taxon>Pezizomycotina</taxon>
        <taxon>Lecanoromycetes</taxon>
        <taxon>OSLEUM clade</taxon>
        <taxon>Lecanoromycetidae</taxon>
        <taxon>Lecanorales</taxon>
        <taxon>Lecanorineae</taxon>
        <taxon>Parmeliaceae</taxon>
        <taxon>Alectoria</taxon>
    </lineage>
</organism>
<dbReference type="OrthoDB" id="5424234at2759"/>
<feature type="compositionally biased region" description="Polar residues" evidence="1">
    <location>
        <begin position="417"/>
        <end position="429"/>
    </location>
</feature>
<feature type="compositionally biased region" description="Polar residues" evidence="1">
    <location>
        <begin position="140"/>
        <end position="150"/>
    </location>
</feature>
<evidence type="ECO:0008006" key="4">
    <source>
        <dbReference type="Google" id="ProtNLM"/>
    </source>
</evidence>
<feature type="compositionally biased region" description="Low complexity" evidence="1">
    <location>
        <begin position="292"/>
        <end position="303"/>
    </location>
</feature>
<feature type="region of interest" description="Disordered" evidence="1">
    <location>
        <begin position="210"/>
        <end position="513"/>
    </location>
</feature>
<evidence type="ECO:0000313" key="2">
    <source>
        <dbReference type="EMBL" id="CAF9922856.1"/>
    </source>
</evidence>
<feature type="compositionally biased region" description="Low complexity" evidence="1">
    <location>
        <begin position="387"/>
        <end position="398"/>
    </location>
</feature>
<feature type="compositionally biased region" description="Basic and acidic residues" evidence="1">
    <location>
        <begin position="152"/>
        <end position="164"/>
    </location>
</feature>
<feature type="compositionally biased region" description="Low complexity" evidence="1">
    <location>
        <begin position="214"/>
        <end position="226"/>
    </location>
</feature>
<feature type="compositionally biased region" description="Low complexity" evidence="1">
    <location>
        <begin position="180"/>
        <end position="196"/>
    </location>
</feature>